<feature type="region of interest" description="Disordered" evidence="1">
    <location>
        <begin position="67"/>
        <end position="88"/>
    </location>
</feature>
<proteinExistence type="predicted"/>
<reference evidence="2" key="1">
    <citation type="submission" date="2020-04" db="EMBL/GenBank/DDBJ databases">
        <authorList>
            <person name="Chiriac C."/>
            <person name="Salcher M."/>
            <person name="Ghai R."/>
            <person name="Kavagutti S V."/>
        </authorList>
    </citation>
    <scope>NUCLEOTIDE SEQUENCE</scope>
</reference>
<evidence type="ECO:0000313" key="2">
    <source>
        <dbReference type="EMBL" id="CAB4157147.1"/>
    </source>
</evidence>
<name>A0A6J5NEC9_9CAUD</name>
<organism evidence="2">
    <name type="scientific">uncultured Caudovirales phage</name>
    <dbReference type="NCBI Taxonomy" id="2100421"/>
    <lineage>
        <taxon>Viruses</taxon>
        <taxon>Duplodnaviria</taxon>
        <taxon>Heunggongvirae</taxon>
        <taxon>Uroviricota</taxon>
        <taxon>Caudoviricetes</taxon>
        <taxon>Peduoviridae</taxon>
        <taxon>Maltschvirus</taxon>
        <taxon>Maltschvirus maltsch</taxon>
    </lineage>
</organism>
<gene>
    <name evidence="2" type="ORF">UFOVP679_3</name>
</gene>
<sequence>MTAQVHITNVGKALANLEFAIEETEQAHVELGKALTALKKHRDVLHGRLGQAQTAYTAANPSAKIIAFSGGTNKPSNDDPTRPVRPVR</sequence>
<evidence type="ECO:0000256" key="1">
    <source>
        <dbReference type="SAM" id="MobiDB-lite"/>
    </source>
</evidence>
<protein>
    <submittedName>
        <fullName evidence="2">Uncharacterized protein</fullName>
    </submittedName>
</protein>
<accession>A0A6J5NEC9</accession>
<dbReference type="EMBL" id="LR796660">
    <property type="protein sequence ID" value="CAB4157147.1"/>
    <property type="molecule type" value="Genomic_DNA"/>
</dbReference>